<feature type="region of interest" description="Disordered" evidence="1">
    <location>
        <begin position="13"/>
        <end position="36"/>
    </location>
</feature>
<evidence type="ECO:0000256" key="1">
    <source>
        <dbReference type="SAM" id="MobiDB-lite"/>
    </source>
</evidence>
<feature type="compositionally biased region" description="Gly residues" evidence="1">
    <location>
        <begin position="119"/>
        <end position="131"/>
    </location>
</feature>
<dbReference type="Pfam" id="PF04391">
    <property type="entry name" value="DUF533"/>
    <property type="match status" value="1"/>
</dbReference>
<comment type="caution">
    <text evidence="2">The sequence shown here is derived from an EMBL/GenBank/DDBJ whole genome shotgun (WGS) entry which is preliminary data.</text>
</comment>
<dbReference type="RefSeq" id="WP_257717854.1">
    <property type="nucleotide sequence ID" value="NZ_JANJOU010000019.1"/>
</dbReference>
<name>A0ABT1X8V4_9PROT</name>
<reference evidence="2 3" key="1">
    <citation type="submission" date="2022-06" db="EMBL/GenBank/DDBJ databases">
        <title>Roseomonas CN29.</title>
        <authorList>
            <person name="Cheng Y."/>
            <person name="He X."/>
        </authorList>
    </citation>
    <scope>NUCLEOTIDE SEQUENCE [LARGE SCALE GENOMIC DNA]</scope>
    <source>
        <strain evidence="2 3">CN29</strain>
    </source>
</reference>
<keyword evidence="3" id="KW-1185">Reference proteome</keyword>
<accession>A0ABT1X8V4</accession>
<evidence type="ECO:0000313" key="2">
    <source>
        <dbReference type="EMBL" id="MCR0984196.1"/>
    </source>
</evidence>
<dbReference type="CDD" id="cd07178">
    <property type="entry name" value="terB_like_YebE"/>
    <property type="match status" value="1"/>
</dbReference>
<dbReference type="InterPro" id="IPR029024">
    <property type="entry name" value="TerB-like"/>
</dbReference>
<dbReference type="InterPro" id="IPR007486">
    <property type="entry name" value="YebE"/>
</dbReference>
<evidence type="ECO:0000313" key="3">
    <source>
        <dbReference type="Proteomes" id="UP001524642"/>
    </source>
</evidence>
<feature type="region of interest" description="Disordered" evidence="1">
    <location>
        <begin position="202"/>
        <end position="249"/>
    </location>
</feature>
<organism evidence="2 3">
    <name type="scientific">Roseomonas populi</name>
    <dbReference type="NCBI Taxonomy" id="3121582"/>
    <lineage>
        <taxon>Bacteria</taxon>
        <taxon>Pseudomonadati</taxon>
        <taxon>Pseudomonadota</taxon>
        <taxon>Alphaproteobacteria</taxon>
        <taxon>Acetobacterales</taxon>
        <taxon>Roseomonadaceae</taxon>
        <taxon>Roseomonas</taxon>
    </lineage>
</organism>
<feature type="region of interest" description="Disordered" evidence="1">
    <location>
        <begin position="100"/>
        <end position="131"/>
    </location>
</feature>
<dbReference type="Proteomes" id="UP001524642">
    <property type="component" value="Unassembled WGS sequence"/>
</dbReference>
<dbReference type="Gene3D" id="1.10.3680.10">
    <property type="entry name" value="TerB-like"/>
    <property type="match status" value="1"/>
</dbReference>
<gene>
    <name evidence="2" type="ORF">NRP21_19245</name>
</gene>
<sequence length="383" mass="37188">MFDTKGLLDGFLGGNSGGGRWTDSRPQGGIGSLGGSGGGSLRDVLGGLLGGGIGSLGDQGGSRGGGMFGGPIGSLGNEGGSRGGGGFFGGPIGTLGNERDTGGAMATPGRSGDQDSDRAGGGFFRGPIGSLGGSAGSGTGGGLGGGLGGMLGGAMGTAAAGGLLGSVLGGGRRGGGGGLLRMGGMAVLGTLAYRAWKQWQDSQNQGGAGQAPAPAPASVPSSGPWSGAAPGRGAAAVPPPAEFARDDAPAADGNPFGLSLIRAMISAAKADGHLDDSERNRIFDEVERLGLDADAKGFVFQALDAPVDPGAIAAMARTDAQKSEIYMVSRLVAEPDTAAERAYLDALAHRLGLASGLRQSLDSQAEEANRLVQSGELGGQQPG</sequence>
<proteinExistence type="predicted"/>
<dbReference type="SUPFAM" id="SSF158682">
    <property type="entry name" value="TerB-like"/>
    <property type="match status" value="1"/>
</dbReference>
<feature type="compositionally biased region" description="Low complexity" evidence="1">
    <location>
        <begin position="210"/>
        <end position="236"/>
    </location>
</feature>
<dbReference type="EMBL" id="JANJOU010000019">
    <property type="protein sequence ID" value="MCR0984196.1"/>
    <property type="molecule type" value="Genomic_DNA"/>
</dbReference>
<protein>
    <submittedName>
        <fullName evidence="2">Tellurite resistance TerB family protein</fullName>
    </submittedName>
</protein>